<sequence length="111" mass="12517">MEKLIFKNSEIDYEKLDEKSKRKVLSRGGSMMAVEVHFKAGGVGEAHSHEAHEQLSYILAGKFEIRVGEDTMILEEGDSFYAPFNTVHGVKALEDSIILDIFTPQRQEFLG</sequence>
<dbReference type="InterPro" id="IPR052535">
    <property type="entry name" value="Bacilysin_H2HPP_isomerase"/>
</dbReference>
<dbReference type="RefSeq" id="WP_089861770.1">
    <property type="nucleotide sequence ID" value="NZ_FOTI01000022.1"/>
</dbReference>
<dbReference type="PANTHER" id="PTHR40112:SF1">
    <property type="entry name" value="H2HPP ISOMERASE"/>
    <property type="match status" value="1"/>
</dbReference>
<dbReference type="InterPro" id="IPR025499">
    <property type="entry name" value="KdgF"/>
</dbReference>
<dbReference type="InterPro" id="IPR014710">
    <property type="entry name" value="RmlC-like_jellyroll"/>
</dbReference>
<dbReference type="Gene3D" id="2.60.120.10">
    <property type="entry name" value="Jelly Rolls"/>
    <property type="match status" value="1"/>
</dbReference>
<reference evidence="2 3" key="1">
    <citation type="submission" date="2016-10" db="EMBL/GenBank/DDBJ databases">
        <authorList>
            <person name="de Groot N.N."/>
        </authorList>
    </citation>
    <scope>NUCLEOTIDE SEQUENCE [LARGE SCALE GENOMIC DNA]</scope>
    <source>
        <strain evidence="2 3">ATCC 51327</strain>
    </source>
</reference>
<evidence type="ECO:0000259" key="1">
    <source>
        <dbReference type="Pfam" id="PF07883"/>
    </source>
</evidence>
<feature type="domain" description="Cupin type-2" evidence="1">
    <location>
        <begin position="35"/>
        <end position="95"/>
    </location>
</feature>
<dbReference type="EMBL" id="FOTI01000022">
    <property type="protein sequence ID" value="SFL64496.1"/>
    <property type="molecule type" value="Genomic_DNA"/>
</dbReference>
<dbReference type="AlphaFoldDB" id="A0A1I4JEE3"/>
<proteinExistence type="predicted"/>
<dbReference type="OrthoDB" id="9811153at2"/>
<dbReference type="STRING" id="29563.SAMN02983006_01674"/>
<name>A0A1I4JEE3_9FIRM</name>
<gene>
    <name evidence="2" type="ORF">SAMN02983006_01674</name>
</gene>
<protein>
    <submittedName>
        <fullName evidence="2">Cupin domain-containing protein</fullName>
    </submittedName>
</protein>
<dbReference type="Pfam" id="PF07883">
    <property type="entry name" value="Cupin_2"/>
    <property type="match status" value="1"/>
</dbReference>
<dbReference type="SUPFAM" id="SSF51182">
    <property type="entry name" value="RmlC-like cupins"/>
    <property type="match status" value="1"/>
</dbReference>
<dbReference type="PIRSF" id="PIRSF029883">
    <property type="entry name" value="KdgF"/>
    <property type="match status" value="1"/>
</dbReference>
<dbReference type="InterPro" id="IPR011051">
    <property type="entry name" value="RmlC_Cupin_sf"/>
</dbReference>
<organism evidence="2 3">
    <name type="scientific">Halanaerobium salsuginis</name>
    <dbReference type="NCBI Taxonomy" id="29563"/>
    <lineage>
        <taxon>Bacteria</taxon>
        <taxon>Bacillati</taxon>
        <taxon>Bacillota</taxon>
        <taxon>Clostridia</taxon>
        <taxon>Halanaerobiales</taxon>
        <taxon>Halanaerobiaceae</taxon>
        <taxon>Halanaerobium</taxon>
    </lineage>
</organism>
<accession>A0A1I4JEE3</accession>
<dbReference type="Proteomes" id="UP000199006">
    <property type="component" value="Unassembled WGS sequence"/>
</dbReference>
<keyword evidence="3" id="KW-1185">Reference proteome</keyword>
<dbReference type="InterPro" id="IPR013096">
    <property type="entry name" value="Cupin_2"/>
</dbReference>
<dbReference type="CDD" id="cd02238">
    <property type="entry name" value="cupin_KdgF"/>
    <property type="match status" value="1"/>
</dbReference>
<evidence type="ECO:0000313" key="3">
    <source>
        <dbReference type="Proteomes" id="UP000199006"/>
    </source>
</evidence>
<dbReference type="PANTHER" id="PTHR40112">
    <property type="entry name" value="H2HPP ISOMERASE"/>
    <property type="match status" value="1"/>
</dbReference>
<evidence type="ECO:0000313" key="2">
    <source>
        <dbReference type="EMBL" id="SFL64496.1"/>
    </source>
</evidence>